<name>A0A1F5ITK2_9BACT</name>
<dbReference type="Proteomes" id="UP000176336">
    <property type="component" value="Unassembled WGS sequence"/>
</dbReference>
<feature type="domain" description="Glycosyl transferase family 1" evidence="2">
    <location>
        <begin position="200"/>
        <end position="362"/>
    </location>
</feature>
<organism evidence="3 4">
    <name type="scientific">Candidatus Daviesbacteria bacterium RIFCSPHIGHO2_01_FULL_41_23</name>
    <dbReference type="NCBI Taxonomy" id="1797764"/>
    <lineage>
        <taxon>Bacteria</taxon>
        <taxon>Candidatus Daviesiibacteriota</taxon>
    </lineage>
</organism>
<reference evidence="3 4" key="1">
    <citation type="journal article" date="2016" name="Nat. Commun.">
        <title>Thousands of microbial genomes shed light on interconnected biogeochemical processes in an aquifer system.</title>
        <authorList>
            <person name="Anantharaman K."/>
            <person name="Brown C.T."/>
            <person name="Hug L.A."/>
            <person name="Sharon I."/>
            <person name="Castelle C.J."/>
            <person name="Probst A.J."/>
            <person name="Thomas B.C."/>
            <person name="Singh A."/>
            <person name="Wilkins M.J."/>
            <person name="Karaoz U."/>
            <person name="Brodie E.L."/>
            <person name="Williams K.H."/>
            <person name="Hubbard S.S."/>
            <person name="Banfield J.F."/>
        </authorList>
    </citation>
    <scope>NUCLEOTIDE SEQUENCE [LARGE SCALE GENOMIC DNA]</scope>
</reference>
<comment type="caution">
    <text evidence="3">The sequence shown here is derived from an EMBL/GenBank/DDBJ whole genome shotgun (WGS) entry which is preliminary data.</text>
</comment>
<keyword evidence="1" id="KW-0808">Transferase</keyword>
<dbReference type="Gene3D" id="3.40.50.2000">
    <property type="entry name" value="Glycogen Phosphorylase B"/>
    <property type="match status" value="2"/>
</dbReference>
<dbReference type="AlphaFoldDB" id="A0A1F5ITK2"/>
<accession>A0A1F5ITK2</accession>
<dbReference type="CDD" id="cd03801">
    <property type="entry name" value="GT4_PimA-like"/>
    <property type="match status" value="1"/>
</dbReference>
<dbReference type="InterPro" id="IPR001296">
    <property type="entry name" value="Glyco_trans_1"/>
</dbReference>
<gene>
    <name evidence="3" type="ORF">A2871_03340</name>
</gene>
<dbReference type="Pfam" id="PF00534">
    <property type="entry name" value="Glycos_transf_1"/>
    <property type="match status" value="1"/>
</dbReference>
<dbReference type="PANTHER" id="PTHR46401:SF2">
    <property type="entry name" value="GLYCOSYLTRANSFERASE WBBK-RELATED"/>
    <property type="match status" value="1"/>
</dbReference>
<dbReference type="PANTHER" id="PTHR46401">
    <property type="entry name" value="GLYCOSYLTRANSFERASE WBBK-RELATED"/>
    <property type="match status" value="1"/>
</dbReference>
<proteinExistence type="predicted"/>
<evidence type="ECO:0000313" key="3">
    <source>
        <dbReference type="EMBL" id="OGE19667.1"/>
    </source>
</evidence>
<dbReference type="SUPFAM" id="SSF53756">
    <property type="entry name" value="UDP-Glycosyltransferase/glycogen phosphorylase"/>
    <property type="match status" value="1"/>
</dbReference>
<evidence type="ECO:0000313" key="4">
    <source>
        <dbReference type="Proteomes" id="UP000176336"/>
    </source>
</evidence>
<dbReference type="GO" id="GO:0016757">
    <property type="term" value="F:glycosyltransferase activity"/>
    <property type="evidence" value="ECO:0007669"/>
    <property type="project" value="InterPro"/>
</dbReference>
<sequence>MNILRLAPLKSDKSGIADYSSIFDEILKLKQFKVIKAKYFFSNRSTWWLPLDFILRNKYWQELLNNVDIIHAEIGVHQAIEILTLYYLIKKRKKLKIYVTFHDPGADCYRIFKIHYDTSGSFISKVIAKIADKVEPLINNLFFNRVIDYILEQSIIVFVFNQWGAQRLLAKNPKIKGNIKVINHPVFNLKRKEIKKIIGRKILFAGFWSKDKGIELLIQTYYFLRKKWGNKIPSLILAGEPQMPKSSYCRQIKKLVNSLSLDYLVDFPGFLEEDKLSDVLSKAILVIPYGNKMSASASGIYIRGLQAGAVTIVANTPTLTSFVGDNNISLIFKHGEVKDLSNKISQLLRDPKLAYRIAKNGQDFIYEYGNWKRLGKLMTNIYRN</sequence>
<evidence type="ECO:0000256" key="1">
    <source>
        <dbReference type="ARBA" id="ARBA00022679"/>
    </source>
</evidence>
<dbReference type="GO" id="GO:0009103">
    <property type="term" value="P:lipopolysaccharide biosynthetic process"/>
    <property type="evidence" value="ECO:0007669"/>
    <property type="project" value="TreeGrafter"/>
</dbReference>
<dbReference type="EMBL" id="MFCR01000002">
    <property type="protein sequence ID" value="OGE19667.1"/>
    <property type="molecule type" value="Genomic_DNA"/>
</dbReference>
<evidence type="ECO:0000259" key="2">
    <source>
        <dbReference type="Pfam" id="PF00534"/>
    </source>
</evidence>
<protein>
    <recommendedName>
        <fullName evidence="2">Glycosyl transferase family 1 domain-containing protein</fullName>
    </recommendedName>
</protein>